<organism evidence="1 2">
    <name type="scientific">Thermasporomyces composti</name>
    <dbReference type="NCBI Taxonomy" id="696763"/>
    <lineage>
        <taxon>Bacteria</taxon>
        <taxon>Bacillati</taxon>
        <taxon>Actinomycetota</taxon>
        <taxon>Actinomycetes</taxon>
        <taxon>Propionibacteriales</taxon>
        <taxon>Nocardioidaceae</taxon>
        <taxon>Thermasporomyces</taxon>
    </lineage>
</organism>
<name>A0A3D9V134_THECX</name>
<gene>
    <name evidence="1" type="ORF">DFJ64_0883</name>
</gene>
<evidence type="ECO:0000313" key="2">
    <source>
        <dbReference type="Proteomes" id="UP000256485"/>
    </source>
</evidence>
<keyword evidence="2" id="KW-1185">Reference proteome</keyword>
<dbReference type="AlphaFoldDB" id="A0A3D9V134"/>
<dbReference type="Proteomes" id="UP000256485">
    <property type="component" value="Unassembled WGS sequence"/>
</dbReference>
<accession>A0A3D9V134</accession>
<proteinExistence type="predicted"/>
<comment type="caution">
    <text evidence="1">The sequence shown here is derived from an EMBL/GenBank/DDBJ whole genome shotgun (WGS) entry which is preliminary data.</text>
</comment>
<evidence type="ECO:0000313" key="1">
    <source>
        <dbReference type="EMBL" id="REF35502.1"/>
    </source>
</evidence>
<reference evidence="1 2" key="1">
    <citation type="submission" date="2018-08" db="EMBL/GenBank/DDBJ databases">
        <title>Sequencing the genomes of 1000 actinobacteria strains.</title>
        <authorList>
            <person name="Klenk H.-P."/>
        </authorList>
    </citation>
    <scope>NUCLEOTIDE SEQUENCE [LARGE SCALE GENOMIC DNA]</scope>
    <source>
        <strain evidence="1 2">DSM 22891</strain>
    </source>
</reference>
<evidence type="ECO:0008006" key="3">
    <source>
        <dbReference type="Google" id="ProtNLM"/>
    </source>
</evidence>
<sequence length="143" mass="15918">MAWVVVCAVVVVGLVVLIARRRRRIVTASGVFRCRLRTPSWGLDSLSQRWSRRLHYAIWVHDVLVVYRGLFLSRVLLLACRFAEDLEDAPPGVRRLGPCPLLLRLRLDDGAIVEVAAPRRACADLVGPYVAAQLHPSGRRSGG</sequence>
<dbReference type="EMBL" id="QTUC01000001">
    <property type="protein sequence ID" value="REF35502.1"/>
    <property type="molecule type" value="Genomic_DNA"/>
</dbReference>
<protein>
    <recommendedName>
        <fullName evidence="3">DUF2550 family protein</fullName>
    </recommendedName>
</protein>
<dbReference type="OrthoDB" id="9831371at2"/>
<dbReference type="RefSeq" id="WP_115849280.1">
    <property type="nucleotide sequence ID" value="NZ_QTUC01000001.1"/>
</dbReference>